<dbReference type="InterPro" id="IPR000544">
    <property type="entry name" value="Octanoyltransferase"/>
</dbReference>
<feature type="site" description="Lowers pKa of active site Cys" evidence="5">
    <location>
        <position position="137"/>
    </location>
</feature>
<dbReference type="NCBIfam" id="NF010925">
    <property type="entry name" value="PRK14345.1"/>
    <property type="match status" value="1"/>
</dbReference>
<dbReference type="PANTHER" id="PTHR10993">
    <property type="entry name" value="OCTANOYLTRANSFERASE"/>
    <property type="match status" value="1"/>
</dbReference>
<evidence type="ECO:0000259" key="7">
    <source>
        <dbReference type="PROSITE" id="PS51733"/>
    </source>
</evidence>
<feature type="binding site" evidence="5">
    <location>
        <begin position="140"/>
        <end position="142"/>
    </location>
    <ligand>
        <name>substrate</name>
    </ligand>
</feature>
<feature type="domain" description="BPL/LPL catalytic" evidence="7">
    <location>
        <begin position="32"/>
        <end position="210"/>
    </location>
</feature>
<comment type="pathway">
    <text evidence="1 5">Protein modification; protein lipoylation via endogenous pathway; protein N(6)-(lipoyl)lysine from octanoyl-[acyl-carrier-protein]: step 1/2.</text>
</comment>
<dbReference type="Proteomes" id="UP001501742">
    <property type="component" value="Unassembled WGS sequence"/>
</dbReference>
<name>A0ABP4K377_9MICO</name>
<comment type="similarity">
    <text evidence="5">Belongs to the LipB family.</text>
</comment>
<dbReference type="PANTHER" id="PTHR10993:SF7">
    <property type="entry name" value="LIPOYLTRANSFERASE 2, MITOCHONDRIAL-RELATED"/>
    <property type="match status" value="1"/>
</dbReference>
<comment type="subcellular location">
    <subcellularLocation>
        <location evidence="5">Cytoplasm</location>
    </subcellularLocation>
</comment>
<keyword evidence="5" id="KW-0963">Cytoplasm</keyword>
<dbReference type="CDD" id="cd16444">
    <property type="entry name" value="LipB"/>
    <property type="match status" value="1"/>
</dbReference>
<evidence type="ECO:0000256" key="1">
    <source>
        <dbReference type="ARBA" id="ARBA00004821"/>
    </source>
</evidence>
<sequence>MPEIEIVRWTQPLPYTDGLALQHALRADVLAGRSPGALVVCEHPPVYTAGRRTEPSDLPTDGSPVVETDRGGRITWHGPGQLVAYPIVRLPEPLDVVAWVRSLEQVLIDAAASVGVTAGRVSGRSGAWVGTGSTAAKTGAVGLHVAQGISTHGIALNCSNSLDAYAAIVPCGIADAGVTTLSRAAGRPVSVADVTDAVTDGVLRALAGERPRSETGGQDPASGRSAAVTGLPAGASTTTGPSTGTSTSTSTSTSHRQETAA</sequence>
<evidence type="ECO:0000256" key="2">
    <source>
        <dbReference type="ARBA" id="ARBA00022679"/>
    </source>
</evidence>
<feature type="binding site" evidence="5">
    <location>
        <begin position="153"/>
        <end position="155"/>
    </location>
    <ligand>
        <name>substrate</name>
    </ligand>
</feature>
<feature type="binding site" evidence="5">
    <location>
        <begin position="70"/>
        <end position="77"/>
    </location>
    <ligand>
        <name>substrate</name>
    </ligand>
</feature>
<dbReference type="InterPro" id="IPR004143">
    <property type="entry name" value="BPL_LPL_catalytic"/>
</dbReference>
<dbReference type="Pfam" id="PF21948">
    <property type="entry name" value="LplA-B_cat"/>
    <property type="match status" value="1"/>
</dbReference>
<organism evidence="8 9">
    <name type="scientific">Curtobacterium herbarum</name>
    <dbReference type="NCBI Taxonomy" id="150122"/>
    <lineage>
        <taxon>Bacteria</taxon>
        <taxon>Bacillati</taxon>
        <taxon>Actinomycetota</taxon>
        <taxon>Actinomycetes</taxon>
        <taxon>Micrococcales</taxon>
        <taxon>Microbacteriaceae</taxon>
        <taxon>Curtobacterium</taxon>
    </lineage>
</organism>
<evidence type="ECO:0000313" key="9">
    <source>
        <dbReference type="Proteomes" id="UP001501742"/>
    </source>
</evidence>
<dbReference type="SUPFAM" id="SSF55681">
    <property type="entry name" value="Class II aaRS and biotin synthetases"/>
    <property type="match status" value="1"/>
</dbReference>
<comment type="caution">
    <text evidence="8">The sequence shown here is derived from an EMBL/GenBank/DDBJ whole genome shotgun (WGS) entry which is preliminary data.</text>
</comment>
<dbReference type="InterPro" id="IPR045864">
    <property type="entry name" value="aa-tRNA-synth_II/BPL/LPL"/>
</dbReference>
<dbReference type="NCBIfam" id="TIGR00214">
    <property type="entry name" value="lipB"/>
    <property type="match status" value="1"/>
</dbReference>
<evidence type="ECO:0000256" key="5">
    <source>
        <dbReference type="HAMAP-Rule" id="MF_00013"/>
    </source>
</evidence>
<proteinExistence type="inferred from homology"/>
<keyword evidence="2 5" id="KW-0808">Transferase</keyword>
<evidence type="ECO:0000256" key="4">
    <source>
        <dbReference type="ARBA" id="ARBA00024732"/>
    </source>
</evidence>
<gene>
    <name evidence="5" type="primary">lipB</name>
    <name evidence="8" type="ORF">GCM10009627_06710</name>
</gene>
<dbReference type="PROSITE" id="PS01313">
    <property type="entry name" value="LIPB"/>
    <property type="match status" value="1"/>
</dbReference>
<comment type="function">
    <text evidence="4 5">Catalyzes the transfer of endogenously produced octanoic acid from octanoyl-acyl-carrier-protein onto the lipoyl domains of lipoate-dependent enzymes. Lipoyl-ACP can also act as a substrate although octanoyl-ACP is likely to be the physiological substrate.</text>
</comment>
<comment type="miscellaneous">
    <text evidence="5">In the reaction, the free carboxyl group of octanoic acid is attached via an amide linkage to the epsilon-amino group of a specific lysine residue of lipoyl domains of lipoate-dependent enzymes.</text>
</comment>
<evidence type="ECO:0000256" key="6">
    <source>
        <dbReference type="SAM" id="MobiDB-lite"/>
    </source>
</evidence>
<accession>A0ABP4K377</accession>
<dbReference type="EMBL" id="BAAAJX010000003">
    <property type="protein sequence ID" value="GAA1492325.1"/>
    <property type="molecule type" value="Genomic_DNA"/>
</dbReference>
<feature type="active site" description="Acyl-thioester intermediate" evidence="5">
    <location>
        <position position="171"/>
    </location>
</feature>
<feature type="compositionally biased region" description="Low complexity" evidence="6">
    <location>
        <begin position="232"/>
        <end position="254"/>
    </location>
</feature>
<dbReference type="EC" id="2.3.1.181" evidence="5"/>
<evidence type="ECO:0000313" key="8">
    <source>
        <dbReference type="EMBL" id="GAA1492325.1"/>
    </source>
</evidence>
<dbReference type="RefSeq" id="WP_204607582.1">
    <property type="nucleotide sequence ID" value="NZ_BAAAJX010000003.1"/>
</dbReference>
<keyword evidence="3 5" id="KW-0012">Acyltransferase</keyword>
<feature type="region of interest" description="Disordered" evidence="6">
    <location>
        <begin position="206"/>
        <end position="261"/>
    </location>
</feature>
<dbReference type="HAMAP" id="MF_00013">
    <property type="entry name" value="LipB"/>
    <property type="match status" value="1"/>
</dbReference>
<reference evidence="9" key="1">
    <citation type="journal article" date="2019" name="Int. J. Syst. Evol. Microbiol.">
        <title>The Global Catalogue of Microorganisms (GCM) 10K type strain sequencing project: providing services to taxonomists for standard genome sequencing and annotation.</title>
        <authorList>
            <consortium name="The Broad Institute Genomics Platform"/>
            <consortium name="The Broad Institute Genome Sequencing Center for Infectious Disease"/>
            <person name="Wu L."/>
            <person name="Ma J."/>
        </authorList>
    </citation>
    <scope>NUCLEOTIDE SEQUENCE [LARGE SCALE GENOMIC DNA]</scope>
    <source>
        <strain evidence="9">JCM 12140</strain>
    </source>
</reference>
<dbReference type="InterPro" id="IPR020605">
    <property type="entry name" value="Octanoyltransferase_CS"/>
</dbReference>
<keyword evidence="9" id="KW-1185">Reference proteome</keyword>
<dbReference type="PROSITE" id="PS51733">
    <property type="entry name" value="BPL_LPL_CATALYTIC"/>
    <property type="match status" value="1"/>
</dbReference>
<comment type="catalytic activity">
    <reaction evidence="5">
        <text>octanoyl-[ACP] + L-lysyl-[protein] = N(6)-octanoyl-L-lysyl-[protein] + holo-[ACP] + H(+)</text>
        <dbReference type="Rhea" id="RHEA:17665"/>
        <dbReference type="Rhea" id="RHEA-COMP:9636"/>
        <dbReference type="Rhea" id="RHEA-COMP:9685"/>
        <dbReference type="Rhea" id="RHEA-COMP:9752"/>
        <dbReference type="Rhea" id="RHEA-COMP:9928"/>
        <dbReference type="ChEBI" id="CHEBI:15378"/>
        <dbReference type="ChEBI" id="CHEBI:29969"/>
        <dbReference type="ChEBI" id="CHEBI:64479"/>
        <dbReference type="ChEBI" id="CHEBI:78463"/>
        <dbReference type="ChEBI" id="CHEBI:78809"/>
        <dbReference type="EC" id="2.3.1.181"/>
    </reaction>
</comment>
<protein>
    <recommendedName>
        <fullName evidence="5">Octanoyltransferase</fullName>
        <ecNumber evidence="5">2.3.1.181</ecNumber>
    </recommendedName>
    <alternativeName>
        <fullName evidence="5">Lipoate-protein ligase B</fullName>
    </alternativeName>
    <alternativeName>
        <fullName evidence="5">Lipoyl/octanoyl transferase</fullName>
    </alternativeName>
    <alternativeName>
        <fullName evidence="5">Octanoyl-[acyl-carrier-protein]-protein N-octanoyltransferase</fullName>
    </alternativeName>
</protein>
<dbReference type="Gene3D" id="3.30.930.10">
    <property type="entry name" value="Bira Bifunctional Protein, Domain 2"/>
    <property type="match status" value="1"/>
</dbReference>
<evidence type="ECO:0000256" key="3">
    <source>
        <dbReference type="ARBA" id="ARBA00023315"/>
    </source>
</evidence>